<reference evidence="1" key="1">
    <citation type="submission" date="2014-11" db="EMBL/GenBank/DDBJ databases">
        <authorList>
            <person name="Amaro Gonzalez C."/>
        </authorList>
    </citation>
    <scope>NUCLEOTIDE SEQUENCE</scope>
</reference>
<dbReference type="EMBL" id="GBXM01008737">
    <property type="protein sequence ID" value="JAH99840.1"/>
    <property type="molecule type" value="Transcribed_RNA"/>
</dbReference>
<proteinExistence type="predicted"/>
<dbReference type="AlphaFoldDB" id="A0A0E9XDE1"/>
<name>A0A0E9XDE1_ANGAN</name>
<organism evidence="1">
    <name type="scientific">Anguilla anguilla</name>
    <name type="common">European freshwater eel</name>
    <name type="synonym">Muraena anguilla</name>
    <dbReference type="NCBI Taxonomy" id="7936"/>
    <lineage>
        <taxon>Eukaryota</taxon>
        <taxon>Metazoa</taxon>
        <taxon>Chordata</taxon>
        <taxon>Craniata</taxon>
        <taxon>Vertebrata</taxon>
        <taxon>Euteleostomi</taxon>
        <taxon>Actinopterygii</taxon>
        <taxon>Neopterygii</taxon>
        <taxon>Teleostei</taxon>
        <taxon>Anguilliformes</taxon>
        <taxon>Anguillidae</taxon>
        <taxon>Anguilla</taxon>
    </lineage>
</organism>
<reference evidence="1" key="2">
    <citation type="journal article" date="2015" name="Fish Shellfish Immunol.">
        <title>Early steps in the European eel (Anguilla anguilla)-Vibrio vulnificus interaction in the gills: Role of the RtxA13 toxin.</title>
        <authorList>
            <person name="Callol A."/>
            <person name="Pajuelo D."/>
            <person name="Ebbesson L."/>
            <person name="Teles M."/>
            <person name="MacKenzie S."/>
            <person name="Amaro C."/>
        </authorList>
    </citation>
    <scope>NUCLEOTIDE SEQUENCE</scope>
</reference>
<protein>
    <submittedName>
        <fullName evidence="1">Uncharacterized protein</fullName>
    </submittedName>
</protein>
<accession>A0A0E9XDE1</accession>
<evidence type="ECO:0000313" key="1">
    <source>
        <dbReference type="EMBL" id="JAH99840.1"/>
    </source>
</evidence>
<sequence length="106" mass="11915">MHFLVSVIGVHNASYAQSARTQYLFTTVMQMCSTEHFNVFKKIALHFDDSLTCEDDPSHASINRSQTAISVPLLHVVNQSSPSNYFTSAAQTFIINPIQYFIPSQM</sequence>